<dbReference type="GO" id="GO:0030288">
    <property type="term" value="C:outer membrane-bounded periplasmic space"/>
    <property type="evidence" value="ECO:0007669"/>
    <property type="project" value="TreeGrafter"/>
</dbReference>
<dbReference type="Proteomes" id="UP000189299">
    <property type="component" value="Unassembled WGS sequence"/>
</dbReference>
<reference evidence="2 3" key="1">
    <citation type="submission" date="2016-12" db="EMBL/GenBank/DDBJ databases">
        <authorList>
            <person name="Song W.-J."/>
            <person name="Kurnit D.M."/>
        </authorList>
    </citation>
    <scope>NUCLEOTIDE SEQUENCE [LARGE SCALE GENOMIC DNA]</scope>
    <source>
        <strain evidence="2 3">CGB1038-1_S1</strain>
    </source>
</reference>
<evidence type="ECO:0000259" key="1">
    <source>
        <dbReference type="SMART" id="SM00646"/>
    </source>
</evidence>
<dbReference type="InterPro" id="IPR050695">
    <property type="entry name" value="N-acetylmuramoyl_amidase_3"/>
</dbReference>
<dbReference type="CDD" id="cd02696">
    <property type="entry name" value="MurNAc-LAA"/>
    <property type="match status" value="1"/>
</dbReference>
<sequence>MKKMRIIIFICLIGIIALFKFGLSNQETDTRQQTSNSVSSIIQSTDSSSETLIKIGKEDATLYADSSLSEPLISVNAGELATLLSTTDNAYKITTNDGETGYLSLTDGSSLTRSTQELPSDLSEAVIVLDPGHGGDDTGALSIDGHIEEKTVTLAAAKQLQTSLEAAGATVYLTHETDDYISLDDICAFSEEKSADLFISLHADSTESANEATGTTTYYYYNSEQRLAETVSDELADLLITSRGTATGNYQVLRENLQPSLLIEMGYMNNDEDLATLTTVNYQQQLAQSITQALLTYFNQ</sequence>
<dbReference type="Pfam" id="PF01520">
    <property type="entry name" value="Amidase_3"/>
    <property type="match status" value="1"/>
</dbReference>
<feature type="domain" description="MurNAc-LAA" evidence="1">
    <location>
        <begin position="187"/>
        <end position="295"/>
    </location>
</feature>
<dbReference type="EMBL" id="MSTR01000001">
    <property type="protein sequence ID" value="ONN44639.1"/>
    <property type="molecule type" value="Genomic_DNA"/>
</dbReference>
<evidence type="ECO:0000313" key="3">
    <source>
        <dbReference type="Proteomes" id="UP000189299"/>
    </source>
</evidence>
<dbReference type="OrthoDB" id="9806267at2"/>
<evidence type="ECO:0000313" key="2">
    <source>
        <dbReference type="EMBL" id="ONN44639.1"/>
    </source>
</evidence>
<dbReference type="SMART" id="SM00646">
    <property type="entry name" value="Ami_3"/>
    <property type="match status" value="1"/>
</dbReference>
<dbReference type="GO" id="GO:0008745">
    <property type="term" value="F:N-acetylmuramoyl-L-alanine amidase activity"/>
    <property type="evidence" value="ECO:0007669"/>
    <property type="project" value="InterPro"/>
</dbReference>
<protein>
    <submittedName>
        <fullName evidence="2">N-acetylmuramoyl-L-alanine amidase</fullName>
    </submittedName>
</protein>
<dbReference type="RefSeq" id="WP_077151101.1">
    <property type="nucleotide sequence ID" value="NZ_CABMMO010000001.1"/>
</dbReference>
<gene>
    <name evidence="2" type="ORF">BTN92_00460</name>
</gene>
<dbReference type="Gene3D" id="3.40.630.40">
    <property type="entry name" value="Zn-dependent exopeptidases"/>
    <property type="match status" value="1"/>
</dbReference>
<proteinExistence type="predicted"/>
<accession>A0A1V2UMH4</accession>
<dbReference type="PANTHER" id="PTHR30404:SF7">
    <property type="entry name" value="CELL WALL AMIDASE LYTH-RELATED"/>
    <property type="match status" value="1"/>
</dbReference>
<organism evidence="2 3">
    <name type="scientific">Enterococcus mundtii</name>
    <dbReference type="NCBI Taxonomy" id="53346"/>
    <lineage>
        <taxon>Bacteria</taxon>
        <taxon>Bacillati</taxon>
        <taxon>Bacillota</taxon>
        <taxon>Bacilli</taxon>
        <taxon>Lactobacillales</taxon>
        <taxon>Enterococcaceae</taxon>
        <taxon>Enterococcus</taxon>
    </lineage>
</organism>
<dbReference type="SUPFAM" id="SSF53187">
    <property type="entry name" value="Zn-dependent exopeptidases"/>
    <property type="match status" value="1"/>
</dbReference>
<dbReference type="InterPro" id="IPR002508">
    <property type="entry name" value="MurNAc-LAA_cat"/>
</dbReference>
<dbReference type="STRING" id="53346.A5802_001763"/>
<dbReference type="PANTHER" id="PTHR30404">
    <property type="entry name" value="N-ACETYLMURAMOYL-L-ALANINE AMIDASE"/>
    <property type="match status" value="1"/>
</dbReference>
<dbReference type="GO" id="GO:0009253">
    <property type="term" value="P:peptidoglycan catabolic process"/>
    <property type="evidence" value="ECO:0007669"/>
    <property type="project" value="InterPro"/>
</dbReference>
<comment type="caution">
    <text evidence="2">The sequence shown here is derived from an EMBL/GenBank/DDBJ whole genome shotgun (WGS) entry which is preliminary data.</text>
</comment>
<name>A0A1V2UMH4_ENTMU</name>
<dbReference type="AlphaFoldDB" id="A0A1V2UMH4"/>